<accession>X1DDJ8</accession>
<evidence type="ECO:0000256" key="1">
    <source>
        <dbReference type="ARBA" id="ARBA00007637"/>
    </source>
</evidence>
<evidence type="ECO:0000259" key="2">
    <source>
        <dbReference type="Pfam" id="PF01370"/>
    </source>
</evidence>
<dbReference type="InterPro" id="IPR036291">
    <property type="entry name" value="NAD(P)-bd_dom_sf"/>
</dbReference>
<organism evidence="3">
    <name type="scientific">marine sediment metagenome</name>
    <dbReference type="NCBI Taxonomy" id="412755"/>
    <lineage>
        <taxon>unclassified sequences</taxon>
        <taxon>metagenomes</taxon>
        <taxon>ecological metagenomes</taxon>
    </lineage>
</organism>
<sequence length="270" mass="30700">LSSGKWENINPEKVYTLNVELSNNKEVESLEPVEYVFHVGAPSSIVQFTGDIDNKLIDWGINGFYNLLKYCKKNNVKKLTWASSATYYGKQEAPLIESKPTQPANVYGFTKAASEVIMNLFPDMNHTGLRIFPAYGPYEEHKHHFASVPYIFLKQMMKGEKPVIWGDGKQVRDFIYIDDLVELIIKTAVSETDKYLNIGTGIGQSYNKLVDDINIILETNVGRIYETNPYGDAYLNTLVADVTLMKEQLGTPKVSFEDGLRKTSEWIKEY</sequence>
<comment type="caution">
    <text evidence="3">The sequence shown here is derived from an EMBL/GenBank/DDBJ whole genome shotgun (WGS) entry which is preliminary data.</text>
</comment>
<dbReference type="Gene3D" id="3.90.25.10">
    <property type="entry name" value="UDP-galactose 4-epimerase, domain 1"/>
    <property type="match status" value="1"/>
</dbReference>
<feature type="non-terminal residue" evidence="3">
    <location>
        <position position="1"/>
    </location>
</feature>
<feature type="domain" description="NAD-dependent epimerase/dehydratase" evidence="2">
    <location>
        <begin position="16"/>
        <end position="199"/>
    </location>
</feature>
<protein>
    <recommendedName>
        <fullName evidence="2">NAD-dependent epimerase/dehydratase domain-containing protein</fullName>
    </recommendedName>
</protein>
<comment type="similarity">
    <text evidence="1">Belongs to the NAD(P)-dependent epimerase/dehydratase family.</text>
</comment>
<name>X1DDJ8_9ZZZZ</name>
<reference evidence="3" key="1">
    <citation type="journal article" date="2014" name="Front. Microbiol.">
        <title>High frequency of phylogenetically diverse reductive dehalogenase-homologous genes in deep subseafloor sedimentary metagenomes.</title>
        <authorList>
            <person name="Kawai M."/>
            <person name="Futagami T."/>
            <person name="Toyoda A."/>
            <person name="Takaki Y."/>
            <person name="Nishi S."/>
            <person name="Hori S."/>
            <person name="Arai W."/>
            <person name="Tsubouchi T."/>
            <person name="Morono Y."/>
            <person name="Uchiyama I."/>
            <person name="Ito T."/>
            <person name="Fujiyama A."/>
            <person name="Inagaki F."/>
            <person name="Takami H."/>
        </authorList>
    </citation>
    <scope>NUCLEOTIDE SEQUENCE</scope>
    <source>
        <strain evidence="3">Expedition CK06-06</strain>
    </source>
</reference>
<gene>
    <name evidence="3" type="ORF">S01H4_50815</name>
</gene>
<dbReference type="AlphaFoldDB" id="X1DDJ8"/>
<dbReference type="EMBL" id="BART01028884">
    <property type="protein sequence ID" value="GAG94466.1"/>
    <property type="molecule type" value="Genomic_DNA"/>
</dbReference>
<dbReference type="PANTHER" id="PTHR43000">
    <property type="entry name" value="DTDP-D-GLUCOSE 4,6-DEHYDRATASE-RELATED"/>
    <property type="match status" value="1"/>
</dbReference>
<dbReference type="Pfam" id="PF01370">
    <property type="entry name" value="Epimerase"/>
    <property type="match status" value="1"/>
</dbReference>
<feature type="non-terminal residue" evidence="3">
    <location>
        <position position="270"/>
    </location>
</feature>
<proteinExistence type="inferred from homology"/>
<evidence type="ECO:0000313" key="3">
    <source>
        <dbReference type="EMBL" id="GAG94466.1"/>
    </source>
</evidence>
<dbReference type="Gene3D" id="3.40.50.720">
    <property type="entry name" value="NAD(P)-binding Rossmann-like Domain"/>
    <property type="match status" value="1"/>
</dbReference>
<dbReference type="InterPro" id="IPR001509">
    <property type="entry name" value="Epimerase_deHydtase"/>
</dbReference>
<dbReference type="SUPFAM" id="SSF51735">
    <property type="entry name" value="NAD(P)-binding Rossmann-fold domains"/>
    <property type="match status" value="1"/>
</dbReference>